<accession>A0ABR7WEZ6</accession>
<dbReference type="RefSeq" id="WP_190267896.1">
    <property type="nucleotide sequence ID" value="NZ_BAABAD010000005.1"/>
</dbReference>
<evidence type="ECO:0000256" key="1">
    <source>
        <dbReference type="ARBA" id="ARBA00022630"/>
    </source>
</evidence>
<dbReference type="Pfam" id="PF00296">
    <property type="entry name" value="Bac_luciferase"/>
    <property type="match status" value="1"/>
</dbReference>
<evidence type="ECO:0000256" key="3">
    <source>
        <dbReference type="ARBA" id="ARBA00023002"/>
    </source>
</evidence>
<reference evidence="7 8" key="1">
    <citation type="submission" date="2020-09" db="EMBL/GenBank/DDBJ databases">
        <title>Novel species in genus Gordonia.</title>
        <authorList>
            <person name="Zhang G."/>
        </authorList>
    </citation>
    <scope>NUCLEOTIDE SEQUENCE [LARGE SCALE GENOMIC DNA]</scope>
    <source>
        <strain evidence="7 8">ON-33</strain>
    </source>
</reference>
<protein>
    <submittedName>
        <fullName evidence="7">LLM class flavin-dependent oxidoreductase</fullName>
    </submittedName>
</protein>
<comment type="caution">
    <text evidence="7">The sequence shown here is derived from an EMBL/GenBank/DDBJ whole genome shotgun (WGS) entry which is preliminary data.</text>
</comment>
<evidence type="ECO:0000256" key="5">
    <source>
        <dbReference type="SAM" id="MobiDB-lite"/>
    </source>
</evidence>
<dbReference type="Proteomes" id="UP000602395">
    <property type="component" value="Unassembled WGS sequence"/>
</dbReference>
<dbReference type="InterPro" id="IPR050172">
    <property type="entry name" value="SsuD_RutA_monooxygenase"/>
</dbReference>
<dbReference type="InterPro" id="IPR036661">
    <property type="entry name" value="Luciferase-like_sf"/>
</dbReference>
<keyword evidence="2" id="KW-0288">FMN</keyword>
<proteinExistence type="predicted"/>
<dbReference type="EMBL" id="JACWMS010000003">
    <property type="protein sequence ID" value="MBD1321355.1"/>
    <property type="molecule type" value="Genomic_DNA"/>
</dbReference>
<dbReference type="PANTHER" id="PTHR42847:SF4">
    <property type="entry name" value="ALKANESULFONATE MONOOXYGENASE-RELATED"/>
    <property type="match status" value="1"/>
</dbReference>
<evidence type="ECO:0000256" key="4">
    <source>
        <dbReference type="ARBA" id="ARBA00023033"/>
    </source>
</evidence>
<name>A0ABR7WEZ6_9ACTN</name>
<keyword evidence="4" id="KW-0503">Monooxygenase</keyword>
<evidence type="ECO:0000259" key="6">
    <source>
        <dbReference type="Pfam" id="PF00296"/>
    </source>
</evidence>
<keyword evidence="8" id="KW-1185">Reference proteome</keyword>
<dbReference type="CDD" id="cd01097">
    <property type="entry name" value="Tetrahydromethanopterin_reductase"/>
    <property type="match status" value="1"/>
</dbReference>
<dbReference type="SUPFAM" id="SSF51679">
    <property type="entry name" value="Bacterial luciferase-like"/>
    <property type="match status" value="1"/>
</dbReference>
<feature type="region of interest" description="Disordered" evidence="5">
    <location>
        <begin position="136"/>
        <end position="165"/>
    </location>
</feature>
<evidence type="ECO:0000256" key="2">
    <source>
        <dbReference type="ARBA" id="ARBA00022643"/>
    </source>
</evidence>
<dbReference type="PANTHER" id="PTHR42847">
    <property type="entry name" value="ALKANESULFONATE MONOOXYGENASE"/>
    <property type="match status" value="1"/>
</dbReference>
<evidence type="ECO:0000313" key="8">
    <source>
        <dbReference type="Proteomes" id="UP000602395"/>
    </source>
</evidence>
<dbReference type="Gene3D" id="3.20.20.30">
    <property type="entry name" value="Luciferase-like domain"/>
    <property type="match status" value="1"/>
</dbReference>
<sequence length="317" mass="34076">MEYGAHLPLIDLDGRGWDAGRLSSYARTAQRLGFATLAANDHLSFRRPWLDGIVSLTSVIDASGDLDLATTVALPVVRGPAALAKAAAALDILSGGRFVLGVGAGSSETDYALAGVDFDERWPRFEEAVRVLRSQLGRDDGPSPHGRFYPDPTPLAPRPKRSGRPPVWVASWGSPAGLRRVARLGDGWLASAYNTTPDQLAHGREVLHASRSDSSDWDPTCVVATMWTQVTHSERERSEWLTRLAGLLGRDEDDLAGRVLIGSSEQCAGLLREYRDAGVDQILVWPLADHELQLELLAQEVIPLAVGGDSATGDGDG</sequence>
<organism evidence="7 8">
    <name type="scientific">Gordonia hankookensis</name>
    <dbReference type="NCBI Taxonomy" id="589403"/>
    <lineage>
        <taxon>Bacteria</taxon>
        <taxon>Bacillati</taxon>
        <taxon>Actinomycetota</taxon>
        <taxon>Actinomycetes</taxon>
        <taxon>Mycobacteriales</taxon>
        <taxon>Gordoniaceae</taxon>
        <taxon>Gordonia</taxon>
    </lineage>
</organism>
<keyword evidence="1" id="KW-0285">Flavoprotein</keyword>
<evidence type="ECO:0000313" key="7">
    <source>
        <dbReference type="EMBL" id="MBD1321355.1"/>
    </source>
</evidence>
<dbReference type="InterPro" id="IPR011251">
    <property type="entry name" value="Luciferase-like_dom"/>
</dbReference>
<keyword evidence="3" id="KW-0560">Oxidoreductase</keyword>
<feature type="domain" description="Luciferase-like" evidence="6">
    <location>
        <begin position="20"/>
        <end position="239"/>
    </location>
</feature>
<gene>
    <name evidence="7" type="ORF">IDF66_17350</name>
</gene>